<organism evidence="4 5">
    <name type="scientific">Rotaria magnacalcarata</name>
    <dbReference type="NCBI Taxonomy" id="392030"/>
    <lineage>
        <taxon>Eukaryota</taxon>
        <taxon>Metazoa</taxon>
        <taxon>Spiralia</taxon>
        <taxon>Gnathifera</taxon>
        <taxon>Rotifera</taxon>
        <taxon>Eurotatoria</taxon>
        <taxon>Bdelloidea</taxon>
        <taxon>Philodinida</taxon>
        <taxon>Philodinidae</taxon>
        <taxon>Rotaria</taxon>
    </lineage>
</organism>
<comment type="caution">
    <text evidence="4">The sequence shown here is derived from an EMBL/GenBank/DDBJ whole genome shotgun (WGS) entry which is preliminary data.</text>
</comment>
<accession>A0A814P5P1</accession>
<dbReference type="Gene3D" id="1.25.40.10">
    <property type="entry name" value="Tetratricopeptide repeat domain"/>
    <property type="match status" value="3"/>
</dbReference>
<dbReference type="Pfam" id="PF13176">
    <property type="entry name" value="TPR_7"/>
    <property type="match status" value="1"/>
</dbReference>
<keyword evidence="2 3" id="KW-0802">TPR repeat</keyword>
<dbReference type="SUPFAM" id="SSF48452">
    <property type="entry name" value="TPR-like"/>
    <property type="match status" value="2"/>
</dbReference>
<evidence type="ECO:0000313" key="4">
    <source>
        <dbReference type="EMBL" id="CAF1103255.1"/>
    </source>
</evidence>
<dbReference type="PROSITE" id="PS51996">
    <property type="entry name" value="TR_MART"/>
    <property type="match status" value="1"/>
</dbReference>
<feature type="repeat" description="TPR" evidence="3">
    <location>
        <begin position="733"/>
        <end position="766"/>
    </location>
</feature>
<feature type="repeat" description="TPR" evidence="3">
    <location>
        <begin position="606"/>
        <end position="639"/>
    </location>
</feature>
<dbReference type="Gene3D" id="3.90.176.10">
    <property type="entry name" value="Toxin ADP-ribosyltransferase, Chain A, domain 1"/>
    <property type="match status" value="1"/>
</dbReference>
<protein>
    <submittedName>
        <fullName evidence="4">Uncharacterized protein</fullName>
    </submittedName>
</protein>
<evidence type="ECO:0000313" key="5">
    <source>
        <dbReference type="Proteomes" id="UP000663855"/>
    </source>
</evidence>
<evidence type="ECO:0000256" key="3">
    <source>
        <dbReference type="PROSITE-ProRule" id="PRU00339"/>
    </source>
</evidence>
<sequence>MSSKSRAQTGKIFISQNLTSKIQNLRDEMSQSVNPQKKYKPIMATLTTTERSKTKINLNICRPLNASHSNSIIPKETLKRNEDLEDLIIVWLDQHMIETENEFITRKRDLRQVIDCLIAFNDIGKCFAYIKSIEQEKIFFIVSGALGRNFMDDLNDYSQIIFIYFYCSNENYYRSWKKNYKKVVGAFATEHELITQITSDVSSFFQNILPISVINSIDITEKSMRDLTGSQAQFMWSQILMEILVDLPQTPESKQDFIDECRRRYKNNASQQTKITEFEKAYKPSNALSWYAADSFLYRIVNKALRTQNIIYIFKCRFFIIDVYQQLKTFYSEFIKNFKKTTFTVYRGQSMPADEFSKLQKNINGFISINSFFSTSPSSAVSLPYTGDGKRRPLFESVLFEIELKLDINTVPFADIAKQSQMKSENEVLLCMGATFRIESVDKVYDDVWHVKLISIDRNDNSKLAGLKNYLKNETNETLTCLAIGRILQKMGEYDKAQVLYEILLAELPSNHLSIAGIYNDFGMTLFKTQKDSKLVLNYLLQSLQLQMKTFPKYFLCCTQTLSNIASVYSERRNFKRSLRLLHVTLQILDLDVSTNSSNAIASQRSEIYNNIGQIYLKIGQLSLSLKYLNMSLKIKRKILPVNHPDIALTLNNIGMIYLKRLDYEKAGKSFEEAVEIVEECLPLEQRADAAQLYNNIGLLEYNRDNLDKALLYYDKALTIQLKCLPPMHWQTAAVYNNMGHVFFEKAEYKIALKMFHKSLTIGEQCLPSNHPEISHIHQNIGKVYRALKDYPRALIHCINAVQIGLECLPSTDSYIAETYRGLARVYNDLENYPVAMQNFQKALDIYVKKPPIDKKYLATLYEDIGIGYYNTKQYHDSLKNLQKAVKIFRNCDSNHYDECVNKAQELITQIMDLQSN</sequence>
<proteinExistence type="predicted"/>
<dbReference type="EMBL" id="CAJNOV010002439">
    <property type="protein sequence ID" value="CAF1103255.1"/>
    <property type="molecule type" value="Genomic_DNA"/>
</dbReference>
<dbReference type="Proteomes" id="UP000663855">
    <property type="component" value="Unassembled WGS sequence"/>
</dbReference>
<reference evidence="4" key="1">
    <citation type="submission" date="2021-02" db="EMBL/GenBank/DDBJ databases">
        <authorList>
            <person name="Nowell W R."/>
        </authorList>
    </citation>
    <scope>NUCLEOTIDE SEQUENCE</scope>
</reference>
<dbReference type="SUPFAM" id="SSF56399">
    <property type="entry name" value="ADP-ribosylation"/>
    <property type="match status" value="1"/>
</dbReference>
<dbReference type="InterPro" id="IPR019734">
    <property type="entry name" value="TPR_rpt"/>
</dbReference>
<gene>
    <name evidence="4" type="ORF">CJN711_LOCUS7257</name>
</gene>
<keyword evidence="1" id="KW-0677">Repeat</keyword>
<evidence type="ECO:0000256" key="1">
    <source>
        <dbReference type="ARBA" id="ARBA00022737"/>
    </source>
</evidence>
<dbReference type="PANTHER" id="PTHR45641:SF1">
    <property type="entry name" value="AAA+ ATPASE DOMAIN-CONTAINING PROTEIN"/>
    <property type="match status" value="1"/>
</dbReference>
<dbReference type="AlphaFoldDB" id="A0A814P5P1"/>
<evidence type="ECO:0000256" key="2">
    <source>
        <dbReference type="ARBA" id="ARBA00022803"/>
    </source>
</evidence>
<dbReference type="Pfam" id="PF13424">
    <property type="entry name" value="TPR_12"/>
    <property type="match status" value="3"/>
</dbReference>
<feature type="repeat" description="TPR" evidence="3">
    <location>
        <begin position="648"/>
        <end position="681"/>
    </location>
</feature>
<dbReference type="SMART" id="SM00028">
    <property type="entry name" value="TPR"/>
    <property type="match status" value="8"/>
</dbReference>
<dbReference type="PANTHER" id="PTHR45641">
    <property type="entry name" value="TETRATRICOPEPTIDE REPEAT PROTEIN (AFU_ORTHOLOGUE AFUA_6G03870)"/>
    <property type="match status" value="1"/>
</dbReference>
<dbReference type="InterPro" id="IPR011990">
    <property type="entry name" value="TPR-like_helical_dom_sf"/>
</dbReference>
<dbReference type="PROSITE" id="PS50005">
    <property type="entry name" value="TPR"/>
    <property type="match status" value="5"/>
</dbReference>
<name>A0A814P5P1_9BILA</name>
<feature type="repeat" description="TPR" evidence="3">
    <location>
        <begin position="817"/>
        <end position="850"/>
    </location>
</feature>
<feature type="repeat" description="TPR" evidence="3">
    <location>
        <begin position="691"/>
        <end position="724"/>
    </location>
</feature>